<keyword evidence="3" id="KW-0804">Transcription</keyword>
<dbReference type="InterPro" id="IPR009057">
    <property type="entry name" value="Homeodomain-like_sf"/>
</dbReference>
<dbReference type="InterPro" id="IPR018062">
    <property type="entry name" value="HTH_AraC-typ_CS"/>
</dbReference>
<dbReference type="InterPro" id="IPR020449">
    <property type="entry name" value="Tscrpt_reg_AraC-type_HTH"/>
</dbReference>
<accession>A0A1M6LWN2</accession>
<dbReference type="EMBL" id="FRAC01000007">
    <property type="protein sequence ID" value="SHJ75618.1"/>
    <property type="molecule type" value="Genomic_DNA"/>
</dbReference>
<keyword evidence="6" id="KW-1185">Reference proteome</keyword>
<keyword evidence="2 5" id="KW-0238">DNA-binding</keyword>
<dbReference type="AlphaFoldDB" id="A0A1M6LWN2"/>
<dbReference type="PANTHER" id="PTHR43280:SF28">
    <property type="entry name" value="HTH-TYPE TRANSCRIPTIONAL ACTIVATOR RHAS"/>
    <property type="match status" value="1"/>
</dbReference>
<dbReference type="Pfam" id="PF12833">
    <property type="entry name" value="HTH_18"/>
    <property type="match status" value="1"/>
</dbReference>
<dbReference type="GO" id="GO:0043565">
    <property type="term" value="F:sequence-specific DNA binding"/>
    <property type="evidence" value="ECO:0007669"/>
    <property type="project" value="InterPro"/>
</dbReference>
<dbReference type="SUPFAM" id="SSF46689">
    <property type="entry name" value="Homeodomain-like"/>
    <property type="match status" value="2"/>
</dbReference>
<dbReference type="Gene3D" id="1.10.10.60">
    <property type="entry name" value="Homeodomain-like"/>
    <property type="match status" value="2"/>
</dbReference>
<evidence type="ECO:0000313" key="5">
    <source>
        <dbReference type="EMBL" id="SHJ75618.1"/>
    </source>
</evidence>
<dbReference type="SUPFAM" id="SSF51215">
    <property type="entry name" value="Regulatory protein AraC"/>
    <property type="match status" value="1"/>
</dbReference>
<sequence>MCQHQFDITYCDLNPTILFVSKQKMVKESSYHEHDFTELTYILSGKAKYLVEGIVYDVEAGDVLVCNPGVKHQNIVVNPKEPTVEFFAGFTGFQFKNMPPNSLVFKDGGHILHTKTETKQDISKHCYEMVSENESCKAGKYFMLKAHLIQILLFIIRDITDMSISQKGCNFESYNKSYAVKKIINYLNENYDNKISLDQIAHNMYLSPVYISKIFKEETGESPINYLIKIRLDKARDILLSSEGESIKSIANRVGYEDVYHFSKLFKKYYGISPLYYKRYALEKTKGEAEELSYPN</sequence>
<dbReference type="RefSeq" id="WP_073273101.1">
    <property type="nucleotide sequence ID" value="NZ_FRAC01000007.1"/>
</dbReference>
<gene>
    <name evidence="5" type="ORF">SAMN02745136_00745</name>
</gene>
<dbReference type="SMART" id="SM00342">
    <property type="entry name" value="HTH_ARAC"/>
    <property type="match status" value="1"/>
</dbReference>
<dbReference type="InterPro" id="IPR014710">
    <property type="entry name" value="RmlC-like_jellyroll"/>
</dbReference>
<evidence type="ECO:0000259" key="4">
    <source>
        <dbReference type="PROSITE" id="PS01124"/>
    </source>
</evidence>
<dbReference type="OrthoDB" id="625043at2"/>
<name>A0A1M6LWN2_9FIRM</name>
<evidence type="ECO:0000256" key="1">
    <source>
        <dbReference type="ARBA" id="ARBA00023015"/>
    </source>
</evidence>
<dbReference type="InterPro" id="IPR013096">
    <property type="entry name" value="Cupin_2"/>
</dbReference>
<proteinExistence type="predicted"/>
<dbReference type="GO" id="GO:0003700">
    <property type="term" value="F:DNA-binding transcription factor activity"/>
    <property type="evidence" value="ECO:0007669"/>
    <property type="project" value="InterPro"/>
</dbReference>
<dbReference type="PANTHER" id="PTHR43280">
    <property type="entry name" value="ARAC-FAMILY TRANSCRIPTIONAL REGULATOR"/>
    <property type="match status" value="1"/>
</dbReference>
<dbReference type="InterPro" id="IPR037923">
    <property type="entry name" value="HTH-like"/>
</dbReference>
<protein>
    <submittedName>
        <fullName evidence="5">AraC-type DNA-binding protein</fullName>
    </submittedName>
</protein>
<keyword evidence="1" id="KW-0805">Transcription regulation</keyword>
<evidence type="ECO:0000256" key="3">
    <source>
        <dbReference type="ARBA" id="ARBA00023163"/>
    </source>
</evidence>
<dbReference type="PROSITE" id="PS01124">
    <property type="entry name" value="HTH_ARAC_FAMILY_2"/>
    <property type="match status" value="1"/>
</dbReference>
<organism evidence="5 6">
    <name type="scientific">Anaerocolumna jejuensis DSM 15929</name>
    <dbReference type="NCBI Taxonomy" id="1121322"/>
    <lineage>
        <taxon>Bacteria</taxon>
        <taxon>Bacillati</taxon>
        <taxon>Bacillota</taxon>
        <taxon>Clostridia</taxon>
        <taxon>Lachnospirales</taxon>
        <taxon>Lachnospiraceae</taxon>
        <taxon>Anaerocolumna</taxon>
    </lineage>
</organism>
<dbReference type="InterPro" id="IPR018060">
    <property type="entry name" value="HTH_AraC"/>
</dbReference>
<dbReference type="Pfam" id="PF07883">
    <property type="entry name" value="Cupin_2"/>
    <property type="match status" value="1"/>
</dbReference>
<dbReference type="STRING" id="1121322.SAMN02745136_00745"/>
<dbReference type="Proteomes" id="UP000184386">
    <property type="component" value="Unassembled WGS sequence"/>
</dbReference>
<evidence type="ECO:0000256" key="2">
    <source>
        <dbReference type="ARBA" id="ARBA00023125"/>
    </source>
</evidence>
<dbReference type="PROSITE" id="PS00041">
    <property type="entry name" value="HTH_ARAC_FAMILY_1"/>
    <property type="match status" value="1"/>
</dbReference>
<feature type="domain" description="HTH araC/xylS-type" evidence="4">
    <location>
        <begin position="181"/>
        <end position="280"/>
    </location>
</feature>
<reference evidence="5 6" key="1">
    <citation type="submission" date="2016-11" db="EMBL/GenBank/DDBJ databases">
        <authorList>
            <person name="Jaros S."/>
            <person name="Januszkiewicz K."/>
            <person name="Wedrychowicz H."/>
        </authorList>
    </citation>
    <scope>NUCLEOTIDE SEQUENCE [LARGE SCALE GENOMIC DNA]</scope>
    <source>
        <strain evidence="5 6">DSM 15929</strain>
    </source>
</reference>
<evidence type="ECO:0000313" key="6">
    <source>
        <dbReference type="Proteomes" id="UP000184386"/>
    </source>
</evidence>
<dbReference type="Gene3D" id="2.60.120.10">
    <property type="entry name" value="Jelly Rolls"/>
    <property type="match status" value="1"/>
</dbReference>
<dbReference type="PRINTS" id="PR00032">
    <property type="entry name" value="HTHARAC"/>
</dbReference>